<keyword evidence="1" id="KW-1133">Transmembrane helix</keyword>
<dbReference type="InterPro" id="IPR045713">
    <property type="entry name" value="DUF6069"/>
</dbReference>
<dbReference type="Proteomes" id="UP001201161">
    <property type="component" value="Unassembled WGS sequence"/>
</dbReference>
<name>A0ABS9HEU3_9ACTN</name>
<reference evidence="3 4" key="1">
    <citation type="submission" date="2022-01" db="EMBL/GenBank/DDBJ databases">
        <title>Nocardioides sp. nov., an actinomycete isolated from mining soil.</title>
        <authorList>
            <person name="Liu L."/>
        </authorList>
    </citation>
    <scope>NUCLEOTIDE SEQUENCE [LARGE SCALE GENOMIC DNA]</scope>
    <source>
        <strain evidence="3 4">KLBMP 9356</strain>
    </source>
</reference>
<dbReference type="Pfam" id="PF19545">
    <property type="entry name" value="DUF6069"/>
    <property type="match status" value="1"/>
</dbReference>
<protein>
    <submittedName>
        <fullName evidence="3">DUF6069 family protein</fullName>
    </submittedName>
</protein>
<proteinExistence type="predicted"/>
<sequence>MSPRTGLLAVAGATGAAAVVAGVARAAGVDLAVDGSDETIPVSGVAVMTAGFTLVGVAMALGFQRWSARPADRFLVTAAGLTALSLVPPVLWGADGAAVGTLVALHLVAAAVAVPVLARGLRHPRG</sequence>
<dbReference type="RefSeq" id="WP_236402810.1">
    <property type="nucleotide sequence ID" value="NZ_JAKJHZ010000009.1"/>
</dbReference>
<gene>
    <name evidence="3" type="ORF">L2K70_14085</name>
</gene>
<feature type="signal peptide" evidence="2">
    <location>
        <begin position="1"/>
        <end position="26"/>
    </location>
</feature>
<keyword evidence="1" id="KW-0812">Transmembrane</keyword>
<evidence type="ECO:0000313" key="4">
    <source>
        <dbReference type="Proteomes" id="UP001201161"/>
    </source>
</evidence>
<dbReference type="EMBL" id="JAKJHZ010000009">
    <property type="protein sequence ID" value="MCF6378739.1"/>
    <property type="molecule type" value="Genomic_DNA"/>
</dbReference>
<keyword evidence="1" id="KW-0472">Membrane</keyword>
<keyword evidence="4" id="KW-1185">Reference proteome</keyword>
<evidence type="ECO:0000256" key="1">
    <source>
        <dbReference type="SAM" id="Phobius"/>
    </source>
</evidence>
<evidence type="ECO:0000313" key="3">
    <source>
        <dbReference type="EMBL" id="MCF6378739.1"/>
    </source>
</evidence>
<feature type="transmembrane region" description="Helical" evidence="1">
    <location>
        <begin position="74"/>
        <end position="92"/>
    </location>
</feature>
<organism evidence="3 4">
    <name type="scientific">Nocardioides potassii</name>
    <dbReference type="NCBI Taxonomy" id="2911371"/>
    <lineage>
        <taxon>Bacteria</taxon>
        <taxon>Bacillati</taxon>
        <taxon>Actinomycetota</taxon>
        <taxon>Actinomycetes</taxon>
        <taxon>Propionibacteriales</taxon>
        <taxon>Nocardioidaceae</taxon>
        <taxon>Nocardioides</taxon>
    </lineage>
</organism>
<feature type="transmembrane region" description="Helical" evidence="1">
    <location>
        <begin position="98"/>
        <end position="118"/>
    </location>
</feature>
<feature type="transmembrane region" description="Helical" evidence="1">
    <location>
        <begin position="42"/>
        <end position="62"/>
    </location>
</feature>
<keyword evidence="2" id="KW-0732">Signal</keyword>
<feature type="chain" id="PRO_5046310759" evidence="2">
    <location>
        <begin position="27"/>
        <end position="126"/>
    </location>
</feature>
<comment type="caution">
    <text evidence="3">The sequence shown here is derived from an EMBL/GenBank/DDBJ whole genome shotgun (WGS) entry which is preliminary data.</text>
</comment>
<accession>A0ABS9HEU3</accession>
<evidence type="ECO:0000256" key="2">
    <source>
        <dbReference type="SAM" id="SignalP"/>
    </source>
</evidence>